<name>A0A0M9GLR7_9HYPH</name>
<dbReference type="InterPro" id="IPR012422">
    <property type="entry name" value="Cyt_c_oxidase_su4_bac-aa3"/>
</dbReference>
<keyword evidence="1" id="KW-1133">Transmembrane helix</keyword>
<dbReference type="Proteomes" id="UP000038011">
    <property type="component" value="Unassembled WGS sequence"/>
</dbReference>
<dbReference type="Gene3D" id="1.20.5.160">
    <property type="entry name" value="Bacterial aa3 type cytochrome c oxidase subunit IV"/>
    <property type="match status" value="1"/>
</dbReference>
<keyword evidence="1" id="KW-0812">Transmembrane</keyword>
<evidence type="ECO:0000256" key="1">
    <source>
        <dbReference type="SAM" id="Phobius"/>
    </source>
</evidence>
<keyword evidence="4" id="KW-1185">Reference proteome</keyword>
<gene>
    <name evidence="3" type="ORF">SU32_13850</name>
</gene>
<dbReference type="SUPFAM" id="SSF81469">
    <property type="entry name" value="Bacterial aa3 type cytochrome c oxidase subunit IV"/>
    <property type="match status" value="1"/>
</dbReference>
<evidence type="ECO:0000259" key="2">
    <source>
        <dbReference type="Pfam" id="PF07835"/>
    </source>
</evidence>
<accession>A0A0M9GLR7</accession>
<dbReference type="RefSeq" id="WP_053999971.1">
    <property type="nucleotide sequence ID" value="NZ_JXMU01000022.1"/>
</dbReference>
<dbReference type="PATRIC" id="fig|1514904.3.peg.1904"/>
<dbReference type="EMBL" id="JXMU01000022">
    <property type="protein sequence ID" value="KPB00419.1"/>
    <property type="molecule type" value="Genomic_DNA"/>
</dbReference>
<organism evidence="3 4">
    <name type="scientific">Ahrensia marina</name>
    <dbReference type="NCBI Taxonomy" id="1514904"/>
    <lineage>
        <taxon>Bacteria</taxon>
        <taxon>Pseudomonadati</taxon>
        <taxon>Pseudomonadota</taxon>
        <taxon>Alphaproteobacteria</taxon>
        <taxon>Hyphomicrobiales</taxon>
        <taxon>Ahrensiaceae</taxon>
        <taxon>Ahrensia</taxon>
    </lineage>
</organism>
<dbReference type="AlphaFoldDB" id="A0A0M9GLR7"/>
<feature type="domain" description="Cytochrome c oxidase subunit IV bacterial aa3 type" evidence="2">
    <location>
        <begin position="13"/>
        <end position="47"/>
    </location>
</feature>
<evidence type="ECO:0000313" key="3">
    <source>
        <dbReference type="EMBL" id="KPB00419.1"/>
    </source>
</evidence>
<feature type="transmembrane region" description="Helical" evidence="1">
    <location>
        <begin position="47"/>
        <end position="67"/>
    </location>
</feature>
<keyword evidence="1" id="KW-0472">Membrane</keyword>
<reference evidence="3 4" key="1">
    <citation type="submission" date="2015-01" db="EMBL/GenBank/DDBJ databases">
        <title>Ahrensia donghaiensis sp. nov., a novel dimethylsulphoniopropionate-cleavage bacterium isolated from seawater and emended descriptions of the genus Ahrensia and Ahrensia kielensis.</title>
        <authorList>
            <person name="Liu J."/>
        </authorList>
    </citation>
    <scope>NUCLEOTIDE SEQUENCE [LARGE SCALE GENOMIC DNA]</scope>
    <source>
        <strain evidence="3 4">LZD062</strain>
    </source>
</reference>
<proteinExistence type="predicted"/>
<comment type="caution">
    <text evidence="3">The sequence shown here is derived from an EMBL/GenBank/DDBJ whole genome shotgun (WGS) entry which is preliminary data.</text>
</comment>
<evidence type="ECO:0000313" key="4">
    <source>
        <dbReference type="Proteomes" id="UP000038011"/>
    </source>
</evidence>
<protein>
    <submittedName>
        <fullName evidence="3">MFS transporter</fullName>
    </submittedName>
</protein>
<dbReference type="InterPro" id="IPR036596">
    <property type="entry name" value="Cyt-C_aa3_sf"/>
</dbReference>
<feature type="transmembrane region" description="Helical" evidence="1">
    <location>
        <begin position="21"/>
        <end position="41"/>
    </location>
</feature>
<dbReference type="OrthoDB" id="8449817at2"/>
<dbReference type="Pfam" id="PF07835">
    <property type="entry name" value="COX4_pro_2"/>
    <property type="match status" value="1"/>
</dbReference>
<sequence>MADTNTSKNENVMDYAEHDRTYNMFLVGAKWLTIISCAILIGMAFGFFAGAGLIGGTLIAIISCVIAKFMF</sequence>